<reference evidence="1" key="1">
    <citation type="submission" date="2020-03" db="EMBL/GenBank/DDBJ databases">
        <title>Hybrid Assembly of Korean Phytophthora infestans isolates.</title>
        <authorList>
            <person name="Prokchorchik M."/>
            <person name="Lee Y."/>
            <person name="Seo J."/>
            <person name="Cho J.-H."/>
            <person name="Park Y.-E."/>
            <person name="Jang D.-C."/>
            <person name="Im J.-S."/>
            <person name="Choi J.-G."/>
            <person name="Park H.-J."/>
            <person name="Lee G.-B."/>
            <person name="Lee Y.-G."/>
            <person name="Hong S.-Y."/>
            <person name="Cho K."/>
            <person name="Sohn K.H."/>
        </authorList>
    </citation>
    <scope>NUCLEOTIDE SEQUENCE</scope>
    <source>
        <strain evidence="1">KR_2_A2</strain>
    </source>
</reference>
<gene>
    <name evidence="1" type="ORF">GN958_ATG07937</name>
</gene>
<comment type="caution">
    <text evidence="1">The sequence shown here is derived from an EMBL/GenBank/DDBJ whole genome shotgun (WGS) entry which is preliminary data.</text>
</comment>
<proteinExistence type="predicted"/>
<dbReference type="AlphaFoldDB" id="A0A8S9UUV1"/>
<evidence type="ECO:0000313" key="1">
    <source>
        <dbReference type="EMBL" id="KAF4142874.1"/>
    </source>
</evidence>
<sequence length="67" mass="7106">MMIKLNTSNSISVECQIRLELATAIGNPTGLKAQLACATALRRRLSQPTASRLMILTAATTTCSVAE</sequence>
<name>A0A8S9UUV1_PHYIN</name>
<evidence type="ECO:0000313" key="2">
    <source>
        <dbReference type="Proteomes" id="UP000704712"/>
    </source>
</evidence>
<accession>A0A8S9UUV1</accession>
<protein>
    <submittedName>
        <fullName evidence="1">Uncharacterized protein</fullName>
    </submittedName>
</protein>
<dbReference type="EMBL" id="JAACNO010001132">
    <property type="protein sequence ID" value="KAF4142874.1"/>
    <property type="molecule type" value="Genomic_DNA"/>
</dbReference>
<organism evidence="1 2">
    <name type="scientific">Phytophthora infestans</name>
    <name type="common">Potato late blight agent</name>
    <name type="synonym">Botrytis infestans</name>
    <dbReference type="NCBI Taxonomy" id="4787"/>
    <lineage>
        <taxon>Eukaryota</taxon>
        <taxon>Sar</taxon>
        <taxon>Stramenopiles</taxon>
        <taxon>Oomycota</taxon>
        <taxon>Peronosporomycetes</taxon>
        <taxon>Peronosporales</taxon>
        <taxon>Peronosporaceae</taxon>
        <taxon>Phytophthora</taxon>
    </lineage>
</organism>
<dbReference type="Proteomes" id="UP000704712">
    <property type="component" value="Unassembled WGS sequence"/>
</dbReference>